<dbReference type="RefSeq" id="WP_259612636.1">
    <property type="nucleotide sequence ID" value="NZ_CP091139.2"/>
</dbReference>
<protein>
    <submittedName>
        <fullName evidence="2">Uncharacterized protein</fullName>
    </submittedName>
</protein>
<name>A0ABY5NLD5_9MICO</name>
<evidence type="ECO:0000313" key="2">
    <source>
        <dbReference type="EMBL" id="UUT35988.1"/>
    </source>
</evidence>
<dbReference type="Proteomes" id="UP001054811">
    <property type="component" value="Chromosome"/>
</dbReference>
<feature type="region of interest" description="Disordered" evidence="1">
    <location>
        <begin position="1"/>
        <end position="25"/>
    </location>
</feature>
<keyword evidence="3" id="KW-1185">Reference proteome</keyword>
<evidence type="ECO:0000256" key="1">
    <source>
        <dbReference type="SAM" id="MobiDB-lite"/>
    </source>
</evidence>
<gene>
    <name evidence="2" type="ORF">L2X98_23035</name>
</gene>
<evidence type="ECO:0000313" key="3">
    <source>
        <dbReference type="Proteomes" id="UP001054811"/>
    </source>
</evidence>
<organism evidence="2 3">
    <name type="scientific">Microbacterium elymi</name>
    <dbReference type="NCBI Taxonomy" id="2909587"/>
    <lineage>
        <taxon>Bacteria</taxon>
        <taxon>Bacillati</taxon>
        <taxon>Actinomycetota</taxon>
        <taxon>Actinomycetes</taxon>
        <taxon>Micrococcales</taxon>
        <taxon>Microbacteriaceae</taxon>
        <taxon>Microbacterium</taxon>
    </lineage>
</organism>
<dbReference type="EMBL" id="CP091139">
    <property type="protein sequence ID" value="UUT35988.1"/>
    <property type="molecule type" value="Genomic_DNA"/>
</dbReference>
<sequence length="138" mass="15302">MDDQTEKNGPGEPVDARRGGASWEQREEAIKPLGVVLQPPAEPGPSRVFPTVYIPDRLLVSGRRDVNEVVRDLNAAFVSAGWQFEPQPVVTIERRASRPGREGPRATSVTRVQVLAQGQRPGRFRTRGLCWMLPHGRA</sequence>
<feature type="compositionally biased region" description="Basic and acidic residues" evidence="1">
    <location>
        <begin position="14"/>
        <end position="25"/>
    </location>
</feature>
<proteinExistence type="predicted"/>
<accession>A0ABY5NLD5</accession>
<reference evidence="2" key="1">
    <citation type="submission" date="2022-01" db="EMBL/GenBank/DDBJ databases">
        <title>Microbacterium eymi and Microbacterium rhizovicinus sp. nov., isolated from the rhizospheric soil of Elymus tsukushiensis, a plant native to the Dokdo Islands, Republic of Korea.</title>
        <authorList>
            <person name="Hwang Y.J."/>
        </authorList>
    </citation>
    <scope>NUCLEOTIDE SEQUENCE</scope>
    <source>
        <strain evidence="2">KUDC0405</strain>
    </source>
</reference>